<dbReference type="VEuPathDB" id="TriTrypDB:LDHU3_34.4290"/>
<sequence>MAVDFDLTLFIKETQLQHGLRAEDYARYHHYTTNRLATLRRQLSLSNDKKKFLRKEVTPQNTTDVRHLMLLALYAERCWAEAEAMQVQLQAKKESRGTDANKPKGGVPPQDQYRKRLNKSVKWASKLHEVAKEVASDRAKKECSAYLKDTAGRCHASHGKFKEAKEAFLEARETYATLRSISSESQWVVIACKISELDDRVTYCMQRLGEDPTTYRPAPIFVTASADGAVADSAVPMGGASQLSWNGRTLSVYSIKVKDALREAQAVEVESTEAKLQETRGVVPVGQSNRVLDLMDRRINYYNDALTHARQDLRAVPEGAGKTEHQLIVHCILFHVAQETLRRTLFLADLYRRRFEATERTLKSTAASSSSPVEEMELLPGVAGREDVEALHAVCSAGQLFFTGESWRLSEAWSTAMKYYCDALALLRRVKGPYVASMHELIEQRLMQGAAEVVLAASFMGADGNTRRSTPLMTYLVDAGEETTQVAQGVVRFPPDYHAAPCKPVFVDVASTFLNYPVDSGDEADSDDRSGAKTATVPATMKNTRCLQQARPPSTSLRAAATPATTTMLQLSTVDAAHCLWKDVRRDGAGALDLAGASPARRSTPSHCGPHGALGVPAVEACGNLLGVMSASCCTAACGGHPEACVERGADAGVRSPHVPHRGGAAAGVADRGEHATATAGPVEGPPLQPLSPACEHIRGCLDALGTEVCLDTDEIIASKSSDVDELLAAPDERRVSPTVYMNRKRVRAIRQLQTAWGDEE</sequence>
<accession>A0A504WTW8</accession>
<reference evidence="12" key="1">
    <citation type="submission" date="2019-02" db="EMBL/GenBank/DDBJ databases">
        <title>FDA dAtabase for Regulatory Grade micrObial Sequences (FDA-ARGOS): Supporting development and validation of Infectious Disease Dx tests.</title>
        <authorList>
            <person name="Duncan R."/>
            <person name="Fisher C."/>
            <person name="Tallon L."/>
            <person name="Sadzewicz L."/>
            <person name="Sengamalay N."/>
            <person name="Ott S."/>
            <person name="Godinez A."/>
            <person name="Nagaraj S."/>
            <person name="Vavikolanu K."/>
            <person name="Nadendla S."/>
            <person name="Aluvathingal J."/>
            <person name="Sichtig H."/>
        </authorList>
    </citation>
    <scope>NUCLEOTIDE SEQUENCE [LARGE SCALE GENOMIC DNA]</scope>
    <source>
        <strain evidence="12">FDAARGOS_361</strain>
    </source>
</reference>
<keyword evidence="7" id="KW-0539">Nucleus</keyword>
<evidence type="ECO:0000313" key="11">
    <source>
        <dbReference type="EMBL" id="TPP40162.1"/>
    </source>
</evidence>
<organism evidence="11 12">
    <name type="scientific">Leishmania donovani</name>
    <dbReference type="NCBI Taxonomy" id="5661"/>
    <lineage>
        <taxon>Eukaryota</taxon>
        <taxon>Discoba</taxon>
        <taxon>Euglenozoa</taxon>
        <taxon>Kinetoplastea</taxon>
        <taxon>Metakinetoplastina</taxon>
        <taxon>Trypanosomatida</taxon>
        <taxon>Trypanosomatidae</taxon>
        <taxon>Leishmaniinae</taxon>
        <taxon>Leishmania</taxon>
    </lineage>
</organism>
<dbReference type="CDD" id="cd15481">
    <property type="entry name" value="SRP68-RBD"/>
    <property type="match status" value="1"/>
</dbReference>
<evidence type="ECO:0000256" key="2">
    <source>
        <dbReference type="ARBA" id="ARBA00004604"/>
    </source>
</evidence>
<evidence type="ECO:0000256" key="9">
    <source>
        <dbReference type="ARBA" id="ARBA00029498"/>
    </source>
</evidence>
<evidence type="ECO:0000256" key="7">
    <source>
        <dbReference type="ARBA" id="ARBA00023242"/>
    </source>
</evidence>
<protein>
    <recommendedName>
        <fullName evidence="9">Signal recognition particle subunit SRP68</fullName>
    </recommendedName>
</protein>
<gene>
    <name evidence="11" type="ORF">CGC21_26580</name>
</gene>
<dbReference type="InterPro" id="IPR034652">
    <property type="entry name" value="SRP68-RBD"/>
</dbReference>
<dbReference type="VEuPathDB" id="TriTrypDB:LdBPK_342630.1"/>
<keyword evidence="4" id="KW-0963">Cytoplasm</keyword>
<dbReference type="Gene3D" id="1.10.3450.40">
    <property type="entry name" value="Signal recognition particle, SRP68 subunit, RNA-binding domain"/>
    <property type="match status" value="1"/>
</dbReference>
<name>A0A504WTW8_LEIDO</name>
<dbReference type="PANTHER" id="PTHR12860:SF0">
    <property type="entry name" value="SIGNAL RECOGNITION PARTICLE SUBUNIT SRP68"/>
    <property type="match status" value="1"/>
</dbReference>
<evidence type="ECO:0000256" key="4">
    <source>
        <dbReference type="ARBA" id="ARBA00022490"/>
    </source>
</evidence>
<dbReference type="GO" id="GO:0005786">
    <property type="term" value="C:signal recognition particle, endoplasmic reticulum targeting"/>
    <property type="evidence" value="ECO:0007669"/>
    <property type="project" value="UniProtKB-KW"/>
</dbReference>
<dbReference type="GO" id="GO:0005730">
    <property type="term" value="C:nucleolus"/>
    <property type="evidence" value="ECO:0007669"/>
    <property type="project" value="UniProtKB-SubCell"/>
</dbReference>
<dbReference type="FunFam" id="1.10.3450.40:FF:000007">
    <property type="entry name" value="Signal recognition particle protein SRP68"/>
    <property type="match status" value="1"/>
</dbReference>
<keyword evidence="8" id="KW-0687">Ribonucleoprotein</keyword>
<dbReference type="AlphaFoldDB" id="A0A504WTW8"/>
<comment type="subcellular location">
    <subcellularLocation>
        <location evidence="1">Cytoplasm</location>
    </subcellularLocation>
    <subcellularLocation>
        <location evidence="2">Nucleus</location>
        <location evidence="2">Nucleolus</location>
    </subcellularLocation>
</comment>
<dbReference type="InterPro" id="IPR038253">
    <property type="entry name" value="SRP68_N_sf"/>
</dbReference>
<comment type="caution">
    <text evidence="11">The sequence shown here is derived from an EMBL/GenBank/DDBJ whole genome shotgun (WGS) entry which is preliminary data.</text>
</comment>
<evidence type="ECO:0000256" key="3">
    <source>
        <dbReference type="ARBA" id="ARBA00009352"/>
    </source>
</evidence>
<evidence type="ECO:0000256" key="1">
    <source>
        <dbReference type="ARBA" id="ARBA00004496"/>
    </source>
</evidence>
<keyword evidence="5" id="KW-0694">RNA-binding</keyword>
<comment type="similarity">
    <text evidence="3">Belongs to the SRP68 family.</text>
</comment>
<evidence type="ECO:0000256" key="5">
    <source>
        <dbReference type="ARBA" id="ARBA00022884"/>
    </source>
</evidence>
<feature type="compositionally biased region" description="Basic and acidic residues" evidence="10">
    <location>
        <begin position="91"/>
        <end position="102"/>
    </location>
</feature>
<dbReference type="PANTHER" id="PTHR12860">
    <property type="entry name" value="SIGNAL RECOGNITION PARTICLE 68 KDA PROTEIN"/>
    <property type="match status" value="1"/>
</dbReference>
<dbReference type="GO" id="GO:0005047">
    <property type="term" value="F:signal recognition particle binding"/>
    <property type="evidence" value="ECO:0007669"/>
    <property type="project" value="InterPro"/>
</dbReference>
<dbReference type="EMBL" id="RHLC01000004">
    <property type="protein sequence ID" value="TPP40162.1"/>
    <property type="molecule type" value="Genomic_DNA"/>
</dbReference>
<evidence type="ECO:0000313" key="12">
    <source>
        <dbReference type="Proteomes" id="UP000318447"/>
    </source>
</evidence>
<evidence type="ECO:0000256" key="8">
    <source>
        <dbReference type="ARBA" id="ARBA00023274"/>
    </source>
</evidence>
<evidence type="ECO:0000256" key="10">
    <source>
        <dbReference type="SAM" id="MobiDB-lite"/>
    </source>
</evidence>
<dbReference type="VEuPathDB" id="TriTrypDB:LdCL_340034100"/>
<dbReference type="GO" id="GO:0008312">
    <property type="term" value="F:7S RNA binding"/>
    <property type="evidence" value="ECO:0007669"/>
    <property type="project" value="InterPro"/>
</dbReference>
<dbReference type="Pfam" id="PF16969">
    <property type="entry name" value="SRP68"/>
    <property type="match status" value="1"/>
</dbReference>
<dbReference type="VEuPathDB" id="TriTrypDB:LdCL_340033900"/>
<dbReference type="VEuPathDB" id="TriTrypDB:LDHU3_34.4280"/>
<evidence type="ECO:0000256" key="6">
    <source>
        <dbReference type="ARBA" id="ARBA00023135"/>
    </source>
</evidence>
<dbReference type="InterPro" id="IPR026258">
    <property type="entry name" value="SRP68"/>
</dbReference>
<proteinExistence type="inferred from homology"/>
<feature type="region of interest" description="Disordered" evidence="10">
    <location>
        <begin position="90"/>
        <end position="113"/>
    </location>
</feature>
<keyword evidence="6" id="KW-0733">Signal recognition particle</keyword>
<dbReference type="Proteomes" id="UP000318447">
    <property type="component" value="Unassembled WGS sequence"/>
</dbReference>
<dbReference type="GO" id="GO:0030942">
    <property type="term" value="F:endoplasmic reticulum signal peptide binding"/>
    <property type="evidence" value="ECO:0007669"/>
    <property type="project" value="InterPro"/>
</dbReference>
<dbReference type="GO" id="GO:0006614">
    <property type="term" value="P:SRP-dependent cotranslational protein targeting to membrane"/>
    <property type="evidence" value="ECO:0007669"/>
    <property type="project" value="InterPro"/>
</dbReference>